<protein>
    <recommendedName>
        <fullName evidence="3">Ankyrin repeat protein</fullName>
    </recommendedName>
</protein>
<accession>A0A067C912</accession>
<dbReference type="KEGG" id="spar:SPRG_07478"/>
<dbReference type="EMBL" id="KK583218">
    <property type="protein sequence ID" value="KDO27229.1"/>
    <property type="molecule type" value="Genomic_DNA"/>
</dbReference>
<evidence type="ECO:0000313" key="2">
    <source>
        <dbReference type="Proteomes" id="UP000030745"/>
    </source>
</evidence>
<evidence type="ECO:0008006" key="3">
    <source>
        <dbReference type="Google" id="ProtNLM"/>
    </source>
</evidence>
<keyword evidence="2" id="KW-1185">Reference proteome</keyword>
<organism evidence="1 2">
    <name type="scientific">Saprolegnia parasitica (strain CBS 223.65)</name>
    <dbReference type="NCBI Taxonomy" id="695850"/>
    <lineage>
        <taxon>Eukaryota</taxon>
        <taxon>Sar</taxon>
        <taxon>Stramenopiles</taxon>
        <taxon>Oomycota</taxon>
        <taxon>Saprolegniomycetes</taxon>
        <taxon>Saprolegniales</taxon>
        <taxon>Saprolegniaceae</taxon>
        <taxon>Saprolegnia</taxon>
    </lineage>
</organism>
<dbReference type="Proteomes" id="UP000030745">
    <property type="component" value="Unassembled WGS sequence"/>
</dbReference>
<dbReference type="RefSeq" id="XP_012202006.1">
    <property type="nucleotide sequence ID" value="XM_012346616.1"/>
</dbReference>
<sequence length="178" mass="19707">MAEAALRGLQLVFVYQDGLSHDVVPLVRTLYATAPDHVRDRAAFAVVDARFRAWLDAAGHDGLPRLCQCRVPGRLFQYALRAACTSTGRAHWSLAAKYEQLPVLAYYFAEHCDEFQPDMMARAAYRGHLSVVRFLHEAGVRGNSAGALIWASEHRSKNVPGLGHGRSRLQRALASPKP</sequence>
<dbReference type="VEuPathDB" id="FungiDB:SPRG_07478"/>
<reference evidence="1 2" key="1">
    <citation type="journal article" date="2013" name="PLoS Genet.">
        <title>Distinctive expansion of potential virulence genes in the genome of the oomycete fish pathogen Saprolegnia parasitica.</title>
        <authorList>
            <person name="Jiang R.H."/>
            <person name="de Bruijn I."/>
            <person name="Haas B.J."/>
            <person name="Belmonte R."/>
            <person name="Lobach L."/>
            <person name="Christie J."/>
            <person name="van den Ackerveken G."/>
            <person name="Bottin A."/>
            <person name="Bulone V."/>
            <person name="Diaz-Moreno S.M."/>
            <person name="Dumas B."/>
            <person name="Fan L."/>
            <person name="Gaulin E."/>
            <person name="Govers F."/>
            <person name="Grenville-Briggs L.J."/>
            <person name="Horner N.R."/>
            <person name="Levin J.Z."/>
            <person name="Mammella M."/>
            <person name="Meijer H.J."/>
            <person name="Morris P."/>
            <person name="Nusbaum C."/>
            <person name="Oome S."/>
            <person name="Phillips A.J."/>
            <person name="van Rooyen D."/>
            <person name="Rzeszutek E."/>
            <person name="Saraiva M."/>
            <person name="Secombes C.J."/>
            <person name="Seidl M.F."/>
            <person name="Snel B."/>
            <person name="Stassen J.H."/>
            <person name="Sykes S."/>
            <person name="Tripathy S."/>
            <person name="van den Berg H."/>
            <person name="Vega-Arreguin J.C."/>
            <person name="Wawra S."/>
            <person name="Young S.K."/>
            <person name="Zeng Q."/>
            <person name="Dieguez-Uribeondo J."/>
            <person name="Russ C."/>
            <person name="Tyler B.M."/>
            <person name="van West P."/>
        </authorList>
    </citation>
    <scope>NUCLEOTIDE SEQUENCE [LARGE SCALE GENOMIC DNA]</scope>
    <source>
        <strain evidence="1 2">CBS 223.65</strain>
    </source>
</reference>
<name>A0A067C912_SAPPC</name>
<proteinExistence type="predicted"/>
<dbReference type="AlphaFoldDB" id="A0A067C912"/>
<evidence type="ECO:0000313" key="1">
    <source>
        <dbReference type="EMBL" id="KDO27229.1"/>
    </source>
</evidence>
<gene>
    <name evidence="1" type="ORF">SPRG_07478</name>
</gene>
<dbReference type="GeneID" id="24129750"/>